<sequence>MEMAWKWGLRAANVPTRAHAPHTTCTILGSPSEVVGWGVCVRWSMDPVAVVAAAAADVDDEESHRLSTLVPASKLST</sequence>
<proteinExistence type="predicted"/>
<name>A0A5M9MPD2_9EURO</name>
<reference evidence="1 2" key="1">
    <citation type="submission" date="2019-08" db="EMBL/GenBank/DDBJ databases">
        <title>The genome sequence of a newly discovered highly antifungal drug resistant Aspergillus species, Aspergillus tanneri NIH 1004.</title>
        <authorList>
            <person name="Mounaud S."/>
            <person name="Singh I."/>
            <person name="Joardar V."/>
            <person name="Pakala S."/>
            <person name="Pakala S."/>
            <person name="Venepally P."/>
            <person name="Chung J.K."/>
            <person name="Losada L."/>
            <person name="Nierman W.C."/>
        </authorList>
    </citation>
    <scope>NUCLEOTIDE SEQUENCE [LARGE SCALE GENOMIC DNA]</scope>
    <source>
        <strain evidence="1 2">NIH1004</strain>
    </source>
</reference>
<dbReference type="Proteomes" id="UP000324241">
    <property type="component" value="Unassembled WGS sequence"/>
</dbReference>
<dbReference type="AlphaFoldDB" id="A0A5M9MPD2"/>
<comment type="caution">
    <text evidence="1">The sequence shown here is derived from an EMBL/GenBank/DDBJ whole genome shotgun (WGS) entry which is preliminary data.</text>
</comment>
<accession>A0A5M9MPD2</accession>
<dbReference type="EMBL" id="QUQM01000003">
    <property type="protein sequence ID" value="KAA8648931.1"/>
    <property type="molecule type" value="Genomic_DNA"/>
</dbReference>
<dbReference type="GeneID" id="54327522"/>
<gene>
    <name evidence="1" type="ORF">ATNIH1004_004820</name>
</gene>
<evidence type="ECO:0000313" key="2">
    <source>
        <dbReference type="Proteomes" id="UP000324241"/>
    </source>
</evidence>
<organism evidence="1 2">
    <name type="scientific">Aspergillus tanneri</name>
    <dbReference type="NCBI Taxonomy" id="1220188"/>
    <lineage>
        <taxon>Eukaryota</taxon>
        <taxon>Fungi</taxon>
        <taxon>Dikarya</taxon>
        <taxon>Ascomycota</taxon>
        <taxon>Pezizomycotina</taxon>
        <taxon>Eurotiomycetes</taxon>
        <taxon>Eurotiomycetidae</taxon>
        <taxon>Eurotiales</taxon>
        <taxon>Aspergillaceae</taxon>
        <taxon>Aspergillus</taxon>
        <taxon>Aspergillus subgen. Circumdati</taxon>
    </lineage>
</organism>
<dbReference type="RefSeq" id="XP_033428292.1">
    <property type="nucleotide sequence ID" value="XM_033569486.1"/>
</dbReference>
<protein>
    <submittedName>
        <fullName evidence="1">Uncharacterized protein</fullName>
    </submittedName>
</protein>
<evidence type="ECO:0000313" key="1">
    <source>
        <dbReference type="EMBL" id="KAA8648931.1"/>
    </source>
</evidence>